<gene>
    <name evidence="4" type="ORF">EAS64_41595</name>
</gene>
<dbReference type="AlphaFoldDB" id="A0A6P2BMN6"/>
<comment type="caution">
    <text evidence="4">The sequence shown here is derived from an EMBL/GenBank/DDBJ whole genome shotgun (WGS) entry which is preliminary data.</text>
</comment>
<keyword evidence="1 4" id="KW-0808">Transferase</keyword>
<dbReference type="EMBL" id="RPFW01000012">
    <property type="protein sequence ID" value="TVY99738.1"/>
    <property type="molecule type" value="Genomic_DNA"/>
</dbReference>
<dbReference type="RefSeq" id="WP_145862222.1">
    <property type="nucleotide sequence ID" value="NZ_RPFW01000012.1"/>
</dbReference>
<feature type="domain" description="Glycosyl transferase family 1" evidence="3">
    <location>
        <begin position="183"/>
        <end position="335"/>
    </location>
</feature>
<dbReference type="CDD" id="cd03801">
    <property type="entry name" value="GT4_PimA-like"/>
    <property type="match status" value="1"/>
</dbReference>
<evidence type="ECO:0000256" key="1">
    <source>
        <dbReference type="ARBA" id="ARBA00022679"/>
    </source>
</evidence>
<name>A0A6P2BMN6_9ACTN</name>
<dbReference type="InterPro" id="IPR001296">
    <property type="entry name" value="Glyco_trans_1"/>
</dbReference>
<dbReference type="Gene3D" id="3.40.50.2000">
    <property type="entry name" value="Glycogen Phosphorylase B"/>
    <property type="match status" value="2"/>
</dbReference>
<dbReference type="SUPFAM" id="SSF53756">
    <property type="entry name" value="UDP-Glycosyltransferase/glycogen phosphorylase"/>
    <property type="match status" value="1"/>
</dbReference>
<evidence type="ECO:0000313" key="4">
    <source>
        <dbReference type="EMBL" id="TVY99738.1"/>
    </source>
</evidence>
<dbReference type="Proteomes" id="UP000460272">
    <property type="component" value="Unassembled WGS sequence"/>
</dbReference>
<evidence type="ECO:0000256" key="2">
    <source>
        <dbReference type="SAM" id="MobiDB-lite"/>
    </source>
</evidence>
<accession>A0A6P2BMN6</accession>
<organism evidence="4 5">
    <name type="scientific">Trebonia kvetii</name>
    <dbReference type="NCBI Taxonomy" id="2480626"/>
    <lineage>
        <taxon>Bacteria</taxon>
        <taxon>Bacillati</taxon>
        <taxon>Actinomycetota</taxon>
        <taxon>Actinomycetes</taxon>
        <taxon>Streptosporangiales</taxon>
        <taxon>Treboniaceae</taxon>
        <taxon>Trebonia</taxon>
    </lineage>
</organism>
<dbReference type="GO" id="GO:0016757">
    <property type="term" value="F:glycosyltransferase activity"/>
    <property type="evidence" value="ECO:0007669"/>
    <property type="project" value="InterPro"/>
</dbReference>
<feature type="region of interest" description="Disordered" evidence="2">
    <location>
        <begin position="379"/>
        <end position="414"/>
    </location>
</feature>
<proteinExistence type="predicted"/>
<reference evidence="4 5" key="1">
    <citation type="submission" date="2018-11" db="EMBL/GenBank/DDBJ databases">
        <title>Trebonia kvetii gen.nov., sp.nov., a novel acidophilic actinobacterium, and proposal of the new actinobacterial family Treboniaceae fam. nov.</title>
        <authorList>
            <person name="Rapoport D."/>
            <person name="Sagova-Mareckova M."/>
            <person name="Sedlacek I."/>
            <person name="Provaznik J."/>
            <person name="Kralova S."/>
            <person name="Pavlinic D."/>
            <person name="Benes V."/>
            <person name="Kopecky J."/>
        </authorList>
    </citation>
    <scope>NUCLEOTIDE SEQUENCE [LARGE SCALE GENOMIC DNA]</scope>
    <source>
        <strain evidence="4 5">15Tr583</strain>
    </source>
</reference>
<dbReference type="OrthoDB" id="477186at2"/>
<sequence>MATSSPNVPKIVHVGPGLEVRGGVSVVERLIIDSISPHVQVEHIATMEDGGILRRIRVFGAALWRIHSILRDESPCIFHVHFASRGSTLRKCIVSLMVLRTPCWLVLHAHGAGFDGFFSNLPRPLQERVARIFRRSHGFVVLSTQWLEFYATQLTLRRERIQIMVNPTDPPSTVPDRRCHDTVQFLFLGRIDDRKGAFELLDAYHALSATTRARARIVFAGDGRVEELRRRAAEIGPDVVVHSWLDREERDHLLAASDILVLPSHHEGVPMAILEAMAYGLPVIATPVGGIPDVVRHGREGLLVEVGNRAALTTALARMVAEPALRMSLGQGARATAESLDVTNYGKRLLEFYQTIFAGTSDESGLTEVGAETRPWRTALNTPRRNSEPYTVPVGETRGRVPVSSGRRGRGRGR</sequence>
<keyword evidence="5" id="KW-1185">Reference proteome</keyword>
<evidence type="ECO:0000259" key="3">
    <source>
        <dbReference type="Pfam" id="PF00534"/>
    </source>
</evidence>
<dbReference type="PANTHER" id="PTHR45947:SF3">
    <property type="entry name" value="SULFOQUINOVOSYL TRANSFERASE SQD2"/>
    <property type="match status" value="1"/>
</dbReference>
<dbReference type="PANTHER" id="PTHR45947">
    <property type="entry name" value="SULFOQUINOVOSYL TRANSFERASE SQD2"/>
    <property type="match status" value="1"/>
</dbReference>
<evidence type="ECO:0000313" key="5">
    <source>
        <dbReference type="Proteomes" id="UP000460272"/>
    </source>
</evidence>
<protein>
    <submittedName>
        <fullName evidence="4">Glycosyltransferase family 1 protein</fullName>
    </submittedName>
</protein>
<dbReference type="InterPro" id="IPR050194">
    <property type="entry name" value="Glycosyltransferase_grp1"/>
</dbReference>
<dbReference type="Pfam" id="PF00534">
    <property type="entry name" value="Glycos_transf_1"/>
    <property type="match status" value="1"/>
</dbReference>